<evidence type="ECO:0000259" key="6">
    <source>
        <dbReference type="PROSITE" id="PS50178"/>
    </source>
</evidence>
<name>A0A3R7T0B4_PENVA</name>
<reference evidence="7 8" key="1">
    <citation type="submission" date="2018-04" db="EMBL/GenBank/DDBJ databases">
        <authorList>
            <person name="Zhang X."/>
            <person name="Yuan J."/>
            <person name="Li F."/>
            <person name="Xiang J."/>
        </authorList>
    </citation>
    <scope>NUCLEOTIDE SEQUENCE [LARGE SCALE GENOMIC DNA]</scope>
    <source>
        <tissue evidence="7">Muscle</tissue>
    </source>
</reference>
<dbReference type="Gene3D" id="3.30.40.10">
    <property type="entry name" value="Zinc/RING finger domain, C3HC4 (zinc finger)"/>
    <property type="match status" value="1"/>
</dbReference>
<dbReference type="GO" id="GO:0008270">
    <property type="term" value="F:zinc ion binding"/>
    <property type="evidence" value="ECO:0007669"/>
    <property type="project" value="UniProtKB-KW"/>
</dbReference>
<evidence type="ECO:0000256" key="3">
    <source>
        <dbReference type="ARBA" id="ARBA00022833"/>
    </source>
</evidence>
<evidence type="ECO:0000313" key="8">
    <source>
        <dbReference type="Proteomes" id="UP000283509"/>
    </source>
</evidence>
<dbReference type="PROSITE" id="PS50178">
    <property type="entry name" value="ZF_FYVE"/>
    <property type="match status" value="1"/>
</dbReference>
<comment type="caution">
    <text evidence="7">The sequence shown here is derived from an EMBL/GenBank/DDBJ whole genome shotgun (WGS) entry which is preliminary data.</text>
</comment>
<feature type="domain" description="FYVE-type" evidence="6">
    <location>
        <begin position="7"/>
        <end position="64"/>
    </location>
</feature>
<dbReference type="PANTHER" id="PTHR45729:SF6">
    <property type="entry name" value="RABPHILIN, ISOFORM A"/>
    <property type="match status" value="1"/>
</dbReference>
<proteinExistence type="predicted"/>
<keyword evidence="1" id="KW-0479">Metal-binding</keyword>
<organism evidence="7 8">
    <name type="scientific">Penaeus vannamei</name>
    <name type="common">Whiteleg shrimp</name>
    <name type="synonym">Litopenaeus vannamei</name>
    <dbReference type="NCBI Taxonomy" id="6689"/>
    <lineage>
        <taxon>Eukaryota</taxon>
        <taxon>Metazoa</taxon>
        <taxon>Ecdysozoa</taxon>
        <taxon>Arthropoda</taxon>
        <taxon>Crustacea</taxon>
        <taxon>Multicrustacea</taxon>
        <taxon>Malacostraca</taxon>
        <taxon>Eumalacostraca</taxon>
        <taxon>Eucarida</taxon>
        <taxon>Decapoda</taxon>
        <taxon>Dendrobranchiata</taxon>
        <taxon>Penaeoidea</taxon>
        <taxon>Penaeidae</taxon>
        <taxon>Penaeus</taxon>
    </lineage>
</organism>
<dbReference type="InterPro" id="IPR017455">
    <property type="entry name" value="Znf_FYVE-rel"/>
</dbReference>
<dbReference type="GO" id="GO:0006887">
    <property type="term" value="P:exocytosis"/>
    <property type="evidence" value="ECO:0007669"/>
    <property type="project" value="TreeGrafter"/>
</dbReference>
<evidence type="ECO:0000256" key="5">
    <source>
        <dbReference type="SAM" id="MobiDB-lite"/>
    </source>
</evidence>
<dbReference type="InterPro" id="IPR013083">
    <property type="entry name" value="Znf_RING/FYVE/PHD"/>
</dbReference>
<dbReference type="Proteomes" id="UP000283509">
    <property type="component" value="Unassembled WGS sequence"/>
</dbReference>
<dbReference type="OrthoDB" id="270970at2759"/>
<evidence type="ECO:0000256" key="1">
    <source>
        <dbReference type="ARBA" id="ARBA00022723"/>
    </source>
</evidence>
<dbReference type="STRING" id="6689.A0A3R7T0B4"/>
<dbReference type="PANTHER" id="PTHR45729">
    <property type="entry name" value="RABPHILIN, ISOFORM A"/>
    <property type="match status" value="1"/>
</dbReference>
<feature type="region of interest" description="Disordered" evidence="5">
    <location>
        <begin position="252"/>
        <end position="275"/>
    </location>
</feature>
<evidence type="ECO:0000256" key="4">
    <source>
        <dbReference type="PROSITE-ProRule" id="PRU00091"/>
    </source>
</evidence>
<dbReference type="AlphaFoldDB" id="A0A3R7T0B4"/>
<protein>
    <submittedName>
        <fullName evidence="7">Rabphilin-3A</fullName>
    </submittedName>
</protein>
<dbReference type="EMBL" id="QCYY01000621">
    <property type="protein sequence ID" value="ROT83926.1"/>
    <property type="molecule type" value="Genomic_DNA"/>
</dbReference>
<evidence type="ECO:0000313" key="7">
    <source>
        <dbReference type="EMBL" id="ROT83926.1"/>
    </source>
</evidence>
<dbReference type="InterPro" id="IPR043566">
    <property type="entry name" value="Rabphilin/DOC2/Noc2"/>
</dbReference>
<keyword evidence="3" id="KW-0862">Zinc</keyword>
<dbReference type="InterPro" id="IPR011011">
    <property type="entry name" value="Znf_FYVE_PHD"/>
</dbReference>
<keyword evidence="8" id="KW-1185">Reference proteome</keyword>
<dbReference type="InterPro" id="IPR041282">
    <property type="entry name" value="FYVE_2"/>
</dbReference>
<dbReference type="Pfam" id="PF02318">
    <property type="entry name" value="FYVE_2"/>
    <property type="match status" value="1"/>
</dbReference>
<keyword evidence="2 4" id="KW-0863">Zinc-finger</keyword>
<gene>
    <name evidence="7" type="ORF">C7M84_022889</name>
</gene>
<sequence>MKHRAQGNGANNCILCGEGLPLLRTASTLCTDCRKRVCSKCGVESPSLTGEKVWLCKICAETREMWKRSGAWFFRGIPKHILPPTTNTLAGGGRRSRAPPRRANTIGVKALPSSHYSPLPHVYPSPSFLPSPPRFPRSSNFFALLSFPSPVFCLPPPPFSPLFFLPPPSHPVTCILPSSSPSPITCILSPSFFLPPLPPPVTCILLLPPPFPSSHHLYFPSFLLPPPRHLHPSLLSPSQLPRRQRLQKASSECAPHDMDGFPPPLRSLQMPSDSGRHSKRLEVLMEKAGGGGDADQLINVTARYIDQLICITPPQPPPHPLKASRCPRILAGIQRDLRS</sequence>
<reference evidence="7 8" key="2">
    <citation type="submission" date="2019-01" db="EMBL/GenBank/DDBJ databases">
        <title>The decoding of complex shrimp genome reveals the adaptation for benthos swimmer, frequently molting mechanism and breeding impact on genome.</title>
        <authorList>
            <person name="Sun Y."/>
            <person name="Gao Y."/>
            <person name="Yu Y."/>
        </authorList>
    </citation>
    <scope>NUCLEOTIDE SEQUENCE [LARGE SCALE GENOMIC DNA]</scope>
    <source>
        <tissue evidence="7">Muscle</tissue>
    </source>
</reference>
<accession>A0A3R7T0B4</accession>
<evidence type="ECO:0000256" key="2">
    <source>
        <dbReference type="ARBA" id="ARBA00022771"/>
    </source>
</evidence>
<dbReference type="SUPFAM" id="SSF57903">
    <property type="entry name" value="FYVE/PHD zinc finger"/>
    <property type="match status" value="1"/>
</dbReference>